<proteinExistence type="predicted"/>
<evidence type="ECO:0000259" key="1">
    <source>
        <dbReference type="Pfam" id="PF13116"/>
    </source>
</evidence>
<sequence>MCIKVVAGIVFAVSALVLVAAIRLMEGPVDLDFLKHRLAQAADVPGNDIKPEIQRIALEWGGISQPMRLVFSGIRFVKGEHQVIATIPTASVTFDARDVLQGMFLPTTVTIEAPTIEADITRDGGMLRRVFTSTDAESQGEALVLLIEQLMAEPNYNSLIGQLDMILIERAKVTIRDVKTGLTWTAPSARGRLKRDAAGVSMAASARLTGNAGHWVDVSLSGVYTRDRSRISLDAAVDGFRPSLLAELSPDVALLRGVDIALSGRLHIEADGHGDVRSVGVDITGGNGRVTLPGVLPASHMVKSVNASATVDATTHTAKIDRVDIDFGATKVSITGAGERKAEGQSFSGRAEVRQIPVDRLGDYWPLEFAPGGREWAVANLSKGEIDVAAEFALSAPGNDMAALKIDRLVGVIDYRGMKVRYMPHMPELEGVSGNARYEGGTLHFDVASGTAVGLKTAGATIDLTGLDGPSPQHAAIRMPITGSAQDVIRFLARPKLGLPKEMLYDYRRLGGEVAVDVSIGFPLLNALAVADLDLKAEASLTHFSLQDAIGDADLSDATARIKYGSSELSVSGTGKLEGNVVEIGWRELFGPKAAFRRRYDLKGTLSTAAVAKAGFPSPEPYLSGPVGTTLSYQVATNGTGEVVGRFDIKAAKAEIVPLDWTKQPGTEGQVQMTMKLAAGGKLTTLDFDARANGLSGKGQVRFTGDNALQQITVNHIKIGQTDVAGDWKRAPGGVEVSLRGPILELPRVHTMIKARDDLAAKDPAGTAAQGRSSTKFTLQIQQLLTKRGTLGYVNGTLALAGDRIAAADLSIGAGKGSTFRVTPQGQGRKLFFYVANFGQLLSDAGWLDGLVDGYLHIEGLYNDAVAGSPLDGFLKLGPYRLQRVTGPRANIGTLNTAIDGLNRAGNALQQFDNLEAKIHKTGDRIHIKNGRTSGQSIGLTTQGFVDLGNDTAKLAGIVVPAFALNNLLSNVPLLGPLLTGGKDGGLFAVAYQLSGPLDDLKTDVNYMSAMTPGALRELFISQPDVAQPPPSPEMQRAP</sequence>
<reference evidence="2 3" key="1">
    <citation type="submission" date="2019-07" db="EMBL/GenBank/DDBJ databases">
        <title>Whole genome shotgun sequence of Reyranella soli NBRC 108950.</title>
        <authorList>
            <person name="Hosoyama A."/>
            <person name="Uohara A."/>
            <person name="Ohji S."/>
            <person name="Ichikawa N."/>
        </authorList>
    </citation>
    <scope>NUCLEOTIDE SEQUENCE [LARGE SCALE GENOMIC DNA]</scope>
    <source>
        <strain evidence="2 3">NBRC 108950</strain>
    </source>
</reference>
<accession>A0A512N4X0</accession>
<dbReference type="EMBL" id="BKAJ01000016">
    <property type="protein sequence ID" value="GEP53691.1"/>
    <property type="molecule type" value="Genomic_DNA"/>
</dbReference>
<dbReference type="Pfam" id="PF13116">
    <property type="entry name" value="YhdP"/>
    <property type="match status" value="1"/>
</dbReference>
<evidence type="ECO:0000313" key="2">
    <source>
        <dbReference type="EMBL" id="GEP53691.1"/>
    </source>
</evidence>
<dbReference type="InterPro" id="IPR025263">
    <property type="entry name" value="YhdP_central"/>
</dbReference>
<feature type="domain" description="YhdP central" evidence="1">
    <location>
        <begin position="277"/>
        <end position="751"/>
    </location>
</feature>
<organism evidence="2 3">
    <name type="scientific">Reyranella soli</name>
    <dbReference type="NCBI Taxonomy" id="1230389"/>
    <lineage>
        <taxon>Bacteria</taxon>
        <taxon>Pseudomonadati</taxon>
        <taxon>Pseudomonadota</taxon>
        <taxon>Alphaproteobacteria</taxon>
        <taxon>Hyphomicrobiales</taxon>
        <taxon>Reyranellaceae</taxon>
        <taxon>Reyranella</taxon>
    </lineage>
</organism>
<dbReference type="AlphaFoldDB" id="A0A512N4X0"/>
<name>A0A512N4X0_9HYPH</name>
<dbReference type="Proteomes" id="UP000321058">
    <property type="component" value="Unassembled WGS sequence"/>
</dbReference>
<gene>
    <name evidence="2" type="ORF">RSO01_08570</name>
</gene>
<comment type="caution">
    <text evidence="2">The sequence shown here is derived from an EMBL/GenBank/DDBJ whole genome shotgun (WGS) entry which is preliminary data.</text>
</comment>
<evidence type="ECO:0000313" key="3">
    <source>
        <dbReference type="Proteomes" id="UP000321058"/>
    </source>
</evidence>
<keyword evidence="3" id="KW-1185">Reference proteome</keyword>
<protein>
    <recommendedName>
        <fullName evidence="1">YhdP central domain-containing protein</fullName>
    </recommendedName>
</protein>